<proteinExistence type="predicted"/>
<dbReference type="Gene3D" id="1.10.357.10">
    <property type="entry name" value="Tetracycline Repressor, domain 2"/>
    <property type="match status" value="1"/>
</dbReference>
<protein>
    <submittedName>
        <fullName evidence="1">Unannotated protein</fullName>
    </submittedName>
</protein>
<reference evidence="1" key="1">
    <citation type="submission" date="2020-05" db="EMBL/GenBank/DDBJ databases">
        <authorList>
            <person name="Chiriac C."/>
            <person name="Salcher M."/>
            <person name="Ghai R."/>
            <person name="Kavagutti S V."/>
        </authorList>
    </citation>
    <scope>NUCLEOTIDE SEQUENCE</scope>
</reference>
<accession>A0A6J6E2G7</accession>
<dbReference type="InterPro" id="IPR009057">
    <property type="entry name" value="Homeodomain-like_sf"/>
</dbReference>
<gene>
    <name evidence="1" type="ORF">UFOPK1684_00616</name>
</gene>
<evidence type="ECO:0000313" key="1">
    <source>
        <dbReference type="EMBL" id="CAB4569405.1"/>
    </source>
</evidence>
<dbReference type="SUPFAM" id="SSF46689">
    <property type="entry name" value="Homeodomain-like"/>
    <property type="match status" value="1"/>
</dbReference>
<dbReference type="AlphaFoldDB" id="A0A6J6E2G7"/>
<organism evidence="1">
    <name type="scientific">freshwater metagenome</name>
    <dbReference type="NCBI Taxonomy" id="449393"/>
    <lineage>
        <taxon>unclassified sequences</taxon>
        <taxon>metagenomes</taxon>
        <taxon>ecological metagenomes</taxon>
    </lineage>
</organism>
<name>A0A6J6E2G7_9ZZZZ</name>
<sequence length="237" mass="26596">MRPPGRPKRDDFPIPVAELLVDATIKLVAERGPTDSSGRVVCDSIGVKYASINYNFGSWNGLIAKAASEVYVDYVNGLGEAARQAPSNPEDRFRAYVMAQMDWARRNPGWGAIFNYPFSARMASQILQEKFGHITRPHFELNVARLAQLTLDIREGYVSPNDFDITNYPRAELLADKLAIARSTMAGWTTLGMMVWVGRGPTLESQIPEILERQEAIFRFALEETITSIRSDRGRQL</sequence>
<dbReference type="EMBL" id="CAEZTM010000021">
    <property type="protein sequence ID" value="CAB4569405.1"/>
    <property type="molecule type" value="Genomic_DNA"/>
</dbReference>